<evidence type="ECO:0000313" key="3">
    <source>
        <dbReference type="Proteomes" id="UP001597079"/>
    </source>
</evidence>
<evidence type="ECO:0000313" key="2">
    <source>
        <dbReference type="EMBL" id="MFD1674207.1"/>
    </source>
</evidence>
<feature type="region of interest" description="Disordered" evidence="1">
    <location>
        <begin position="92"/>
        <end position="112"/>
    </location>
</feature>
<reference evidence="3" key="1">
    <citation type="journal article" date="2019" name="Int. J. Syst. Evol. Microbiol.">
        <title>The Global Catalogue of Microorganisms (GCM) 10K type strain sequencing project: providing services to taxonomists for standard genome sequencing and annotation.</title>
        <authorList>
            <consortium name="The Broad Institute Genomics Platform"/>
            <consortium name="The Broad Institute Genome Sequencing Center for Infectious Disease"/>
            <person name="Wu L."/>
            <person name="Ma J."/>
        </authorList>
    </citation>
    <scope>NUCLEOTIDE SEQUENCE [LARGE SCALE GENOMIC DNA]</scope>
    <source>
        <strain evidence="3">CGMCC 1.12286</strain>
    </source>
</reference>
<gene>
    <name evidence="2" type="ORF">ACFSB2_05700</name>
</gene>
<feature type="compositionally biased region" description="Basic and acidic residues" evidence="1">
    <location>
        <begin position="98"/>
        <end position="112"/>
    </location>
</feature>
<sequence length="112" mass="12481">MKRILSPTFAIGTIRIGQIEGASCLNMGNNWPTNFRSTKKHTQGFGTVSGDHNTVREARSLLNDSDVIDTLSLGDEPTPDWFMNFVKKLSDESDDQDSIVRGDSRKARRDGH</sequence>
<dbReference type="RefSeq" id="WP_377942054.1">
    <property type="nucleotide sequence ID" value="NZ_JBHUCX010000018.1"/>
</dbReference>
<protein>
    <submittedName>
        <fullName evidence="2">Uncharacterized protein</fullName>
    </submittedName>
</protein>
<proteinExistence type="predicted"/>
<comment type="caution">
    <text evidence="2">The sequence shown here is derived from an EMBL/GenBank/DDBJ whole genome shotgun (WGS) entry which is preliminary data.</text>
</comment>
<dbReference type="Proteomes" id="UP001597079">
    <property type="component" value="Unassembled WGS sequence"/>
</dbReference>
<keyword evidence="3" id="KW-1185">Reference proteome</keyword>
<evidence type="ECO:0000256" key="1">
    <source>
        <dbReference type="SAM" id="MobiDB-lite"/>
    </source>
</evidence>
<organism evidence="2 3">
    <name type="scientific">Alicyclobacillus fodiniaquatilis</name>
    <dbReference type="NCBI Taxonomy" id="1661150"/>
    <lineage>
        <taxon>Bacteria</taxon>
        <taxon>Bacillati</taxon>
        <taxon>Bacillota</taxon>
        <taxon>Bacilli</taxon>
        <taxon>Bacillales</taxon>
        <taxon>Alicyclobacillaceae</taxon>
        <taxon>Alicyclobacillus</taxon>
    </lineage>
</organism>
<name>A0ABW4JD38_9BACL</name>
<dbReference type="EMBL" id="JBHUCX010000018">
    <property type="protein sequence ID" value="MFD1674207.1"/>
    <property type="molecule type" value="Genomic_DNA"/>
</dbReference>
<accession>A0ABW4JD38</accession>